<dbReference type="Pfam" id="PF03710">
    <property type="entry name" value="GlnE"/>
    <property type="match status" value="2"/>
</dbReference>
<feature type="domain" description="Glutamate-ammonia ligase adenylyltransferase repeated" evidence="4">
    <location>
        <begin position="525"/>
        <end position="766"/>
    </location>
</feature>
<protein>
    <submittedName>
        <fullName evidence="6">Glutamine-synthetase adenylyltransferase</fullName>
    </submittedName>
</protein>
<keyword evidence="6" id="KW-0548">Nucleotidyltransferase</keyword>
<feature type="domain" description="PII-uridylyltransferase/Glutamine-synthetase adenylyltransferase" evidence="5">
    <location>
        <begin position="805"/>
        <end position="869"/>
    </location>
</feature>
<keyword evidence="3" id="KW-0067">ATP-binding</keyword>
<dbReference type="Pfam" id="PF08335">
    <property type="entry name" value="GlnD_UR_UTase"/>
    <property type="match status" value="2"/>
</dbReference>
<dbReference type="EMBL" id="JAHUZE010000002">
    <property type="protein sequence ID" value="MBV7379381.1"/>
    <property type="molecule type" value="Genomic_DNA"/>
</dbReference>
<dbReference type="CDD" id="cd05401">
    <property type="entry name" value="NT_GlnE_GlnD_like"/>
    <property type="match status" value="2"/>
</dbReference>
<evidence type="ECO:0000259" key="4">
    <source>
        <dbReference type="Pfam" id="PF03710"/>
    </source>
</evidence>
<dbReference type="GO" id="GO:0016779">
    <property type="term" value="F:nucleotidyltransferase activity"/>
    <property type="evidence" value="ECO:0007669"/>
    <property type="project" value="UniProtKB-KW"/>
</dbReference>
<keyword evidence="1" id="KW-0808">Transferase</keyword>
<gene>
    <name evidence="6" type="ORF">KJP28_10620</name>
</gene>
<sequence length="929" mass="101190">MSFARSIQRTPRPFDKDHASEIEARFSDLAPELRALLSGAAGCSPYLKGLMEREEAWLREALAEEPGVGFASALVLEDGKLDAALRIAKRRVALFTGLADLAGVWTLEQVTHALTDFADMATQKALEFQVSEEVRRGKLPGGDQGDPAEAGGAVALAMGKMGAHELNYSSDIDLIMLFDDERYDADEYQDARASLIRAVRKMSTMLSENTAEGYVFRTDLRLRPDPSVTPVIVSMDAAERYYESLGRTWERAAFIKARVCAGDMAAGERFLEGLTPFVYRKHLDFAAIQDAHDMRLRIRREKGLHGKITLPGHDMKLGRGGIREIEFFTQTRQLIAGGRDKDLRVLDTVGGLAALAEKGWVPLDAAELLTRHYRFHREVEHRVQMVRDAQTHKLPKSPEGFERIAAMMDRDVEVLKTELYEALTDVHEVTEDFFAPDAPTSGPVDEGLSDEDAAIVENWKNYPALRSSRAGEIFKRLKPDLIAKLSGGARPREALLNFDRFLKGLPAGVQLFSLFEANPALVDLILDIAATAPALSVYLGQNAQVLDAVIGGDFFADWPGEEALRDDLSGYLEPLDDYETRLDGARRWMKEWHFRVGVHLLRGLITAEEAGEEYADLADAVVRVLWPIVVAEFARKHGAPPGNGASLIGMGSLGARTTTATSDLDLIVIYDAPGDAESDGRRPLGARAYYSRLTQALVTALSAQMPEGRLYEVDMRLRPSGRQGPVATSLVSFDSYQRGEAWTWEHLALTRARPVAGDDAIGEAVERLRGEVLSATRDAGGVIGDVIDMRARIAEAKGGGGPLEAKVGPGRLQDIELVAQAAAVLAPTTPRDTLGQIEAGREIGWITGDEADALATAYGTLRKLQSASKLLTEGTLNLEDVGQGGRDFLCRVLDVADAEALVAKVEGCVTKAGNAVEAILARKPGEVAA</sequence>
<dbReference type="PANTHER" id="PTHR30621">
    <property type="entry name" value="GLUTAMINE SYNTHETASE ADENYLYLTRANSFERASE"/>
    <property type="match status" value="1"/>
</dbReference>
<evidence type="ECO:0000313" key="7">
    <source>
        <dbReference type="Proteomes" id="UP000756530"/>
    </source>
</evidence>
<feature type="domain" description="Glutamate-ammonia ligase adenylyltransferase repeated" evidence="4">
    <location>
        <begin position="77"/>
        <end position="272"/>
    </location>
</feature>
<comment type="caution">
    <text evidence="6">The sequence shown here is derived from an EMBL/GenBank/DDBJ whole genome shotgun (WGS) entry which is preliminary data.</text>
</comment>
<evidence type="ECO:0000313" key="6">
    <source>
        <dbReference type="EMBL" id="MBV7379381.1"/>
    </source>
</evidence>
<keyword evidence="7" id="KW-1185">Reference proteome</keyword>
<dbReference type="RefSeq" id="WP_218392516.1">
    <property type="nucleotide sequence ID" value="NZ_JAHUZE010000002.1"/>
</dbReference>
<dbReference type="PANTHER" id="PTHR30621:SF0">
    <property type="entry name" value="BIFUNCTIONAL GLUTAMINE SYNTHETASE ADENYLYLTRANSFERASE_ADENYLYL-REMOVING ENZYME"/>
    <property type="match status" value="1"/>
</dbReference>
<reference evidence="6 7" key="1">
    <citation type="submission" date="2021-05" db="EMBL/GenBank/DDBJ databases">
        <title>Culturable bacteria isolated from Daya Bay.</title>
        <authorList>
            <person name="Zheng W."/>
            <person name="Yu S."/>
            <person name="Huang Y."/>
        </authorList>
    </citation>
    <scope>NUCLEOTIDE SEQUENCE [LARGE SCALE GENOMIC DNA]</scope>
    <source>
        <strain evidence="6 7">DP4N28-5</strain>
    </source>
</reference>
<keyword evidence="2" id="KW-0547">Nucleotide-binding</keyword>
<evidence type="ECO:0000256" key="3">
    <source>
        <dbReference type="ARBA" id="ARBA00022840"/>
    </source>
</evidence>
<dbReference type="InterPro" id="IPR023057">
    <property type="entry name" value="GlnE"/>
</dbReference>
<evidence type="ECO:0000259" key="5">
    <source>
        <dbReference type="Pfam" id="PF08335"/>
    </source>
</evidence>
<proteinExistence type="predicted"/>
<dbReference type="Proteomes" id="UP000756530">
    <property type="component" value="Unassembled WGS sequence"/>
</dbReference>
<accession>A0ABS6T4A7</accession>
<dbReference type="InterPro" id="IPR013546">
    <property type="entry name" value="PII_UdlTrfase/GS_AdlTrfase"/>
</dbReference>
<name>A0ABS6T4A7_9RHOB</name>
<organism evidence="6 7">
    <name type="scientific">Maritimibacter dapengensis</name>
    <dbReference type="NCBI Taxonomy" id="2836868"/>
    <lineage>
        <taxon>Bacteria</taxon>
        <taxon>Pseudomonadati</taxon>
        <taxon>Pseudomonadota</taxon>
        <taxon>Alphaproteobacteria</taxon>
        <taxon>Rhodobacterales</taxon>
        <taxon>Roseobacteraceae</taxon>
        <taxon>Maritimibacter</taxon>
    </lineage>
</organism>
<dbReference type="InterPro" id="IPR005190">
    <property type="entry name" value="GlnE_rpt_dom"/>
</dbReference>
<evidence type="ECO:0000256" key="2">
    <source>
        <dbReference type="ARBA" id="ARBA00022741"/>
    </source>
</evidence>
<feature type="domain" description="PII-uridylyltransferase/Glutamine-synthetase adenylyltransferase" evidence="5">
    <location>
        <begin position="293"/>
        <end position="434"/>
    </location>
</feature>
<evidence type="ECO:0000256" key="1">
    <source>
        <dbReference type="ARBA" id="ARBA00022679"/>
    </source>
</evidence>